<evidence type="ECO:0000313" key="2">
    <source>
        <dbReference type="EMBL" id="CAG6525303.1"/>
    </source>
</evidence>
<feature type="region of interest" description="Disordered" evidence="1">
    <location>
        <begin position="8"/>
        <end position="31"/>
    </location>
</feature>
<proteinExistence type="predicted"/>
<name>A0A8D8GZC7_CULPI</name>
<sequence length="167" mass="19134">MKFCACNGSSRSRRHFRHASSDPLPGAGGRRPWPVGEVRPVEIRSLGTRSGRIRFQKMKTTVQRSSSRSTNRIWVEMRAFLSCLVKRRLRRCLTLRPRWRNPLRLGFGSTSSSNCLWIRRPRQLFRNRSRFPANTCPSTGASKVDCDSCAKRQSPAITSEQTRKPAD</sequence>
<accession>A0A8D8GZC7</accession>
<dbReference type="EMBL" id="HBUE01191226">
    <property type="protein sequence ID" value="CAG6525303.1"/>
    <property type="molecule type" value="Transcribed_RNA"/>
</dbReference>
<dbReference type="EMBL" id="HBUE01297145">
    <property type="protein sequence ID" value="CAG6577010.1"/>
    <property type="molecule type" value="Transcribed_RNA"/>
</dbReference>
<organism evidence="2">
    <name type="scientific">Culex pipiens</name>
    <name type="common">House mosquito</name>
    <dbReference type="NCBI Taxonomy" id="7175"/>
    <lineage>
        <taxon>Eukaryota</taxon>
        <taxon>Metazoa</taxon>
        <taxon>Ecdysozoa</taxon>
        <taxon>Arthropoda</taxon>
        <taxon>Hexapoda</taxon>
        <taxon>Insecta</taxon>
        <taxon>Pterygota</taxon>
        <taxon>Neoptera</taxon>
        <taxon>Endopterygota</taxon>
        <taxon>Diptera</taxon>
        <taxon>Nematocera</taxon>
        <taxon>Culicoidea</taxon>
        <taxon>Culicidae</taxon>
        <taxon>Culicinae</taxon>
        <taxon>Culicini</taxon>
        <taxon>Culex</taxon>
        <taxon>Culex</taxon>
    </lineage>
</organism>
<protein>
    <submittedName>
        <fullName evidence="2">(northern house mosquito) hypothetical protein</fullName>
    </submittedName>
</protein>
<dbReference type="AlphaFoldDB" id="A0A8D8GZC7"/>
<reference evidence="2" key="1">
    <citation type="submission" date="2021-05" db="EMBL/GenBank/DDBJ databases">
        <authorList>
            <person name="Alioto T."/>
            <person name="Alioto T."/>
            <person name="Gomez Garrido J."/>
        </authorList>
    </citation>
    <scope>NUCLEOTIDE SEQUENCE</scope>
</reference>
<evidence type="ECO:0000256" key="1">
    <source>
        <dbReference type="SAM" id="MobiDB-lite"/>
    </source>
</evidence>